<dbReference type="InterPro" id="IPR040582">
    <property type="entry name" value="OB_MalK-like"/>
</dbReference>
<proteinExistence type="predicted"/>
<evidence type="ECO:0000313" key="5">
    <source>
        <dbReference type="EMBL" id="NII05327.1"/>
    </source>
</evidence>
<dbReference type="PROSITE" id="PS00211">
    <property type="entry name" value="ABC_TRANSPORTER_1"/>
    <property type="match status" value="1"/>
</dbReference>
<dbReference type="SUPFAM" id="SSF50331">
    <property type="entry name" value="MOP-like"/>
    <property type="match status" value="1"/>
</dbReference>
<keyword evidence="1" id="KW-0813">Transport</keyword>
<dbReference type="Gene3D" id="2.40.50.140">
    <property type="entry name" value="Nucleic acid-binding proteins"/>
    <property type="match status" value="1"/>
</dbReference>
<dbReference type="InterPro" id="IPR015855">
    <property type="entry name" value="ABC_transpr_MalK-like"/>
</dbReference>
<dbReference type="InterPro" id="IPR003593">
    <property type="entry name" value="AAA+_ATPase"/>
</dbReference>
<evidence type="ECO:0000313" key="6">
    <source>
        <dbReference type="Proteomes" id="UP000490980"/>
    </source>
</evidence>
<dbReference type="InterPro" id="IPR027417">
    <property type="entry name" value="P-loop_NTPase"/>
</dbReference>
<dbReference type="InterPro" id="IPR003439">
    <property type="entry name" value="ABC_transporter-like_ATP-bd"/>
</dbReference>
<evidence type="ECO:0000256" key="2">
    <source>
        <dbReference type="ARBA" id="ARBA00022741"/>
    </source>
</evidence>
<dbReference type="SUPFAM" id="SSF52540">
    <property type="entry name" value="P-loop containing nucleoside triphosphate hydrolases"/>
    <property type="match status" value="1"/>
</dbReference>
<dbReference type="PANTHER" id="PTHR43875">
    <property type="entry name" value="MALTODEXTRIN IMPORT ATP-BINDING PROTEIN MSMX"/>
    <property type="match status" value="1"/>
</dbReference>
<dbReference type="PROSITE" id="PS50893">
    <property type="entry name" value="ABC_TRANSPORTER_2"/>
    <property type="match status" value="1"/>
</dbReference>
<sequence length="364" mass="39817">MAAVRLDKVRKVYPNGHVALKEASFDIADGELLVLVGPSGCGKTTLLRMIAGLESISDGTMTIGDRVVNDVAPKDRDIAMVFQNYALYPHMSVRENLGFGLRLRGVAKEEIDRRVGDAAAMLGLDERLDHRPAALSGGQRQRVALGRAMVRDPAVFLLDEPLSNLDAKLRLSTRVEIARIHRRVGATMVYVTHDQIEAMTLGQRIVVLNGGVIQQLDTPMNLYNKPANLFVAGFLGSPAMNLFHGTLRRENGLRLVMKDASMALGTDSPALAAWIDKPLIVGVRPEDLLTVADHPGTDERLHAHVDVVEPVGNEVFLNMRHGQDELVSRVPPHSTVQAGTDVSLGFRPERLHFFDPDTTGRLDA</sequence>
<dbReference type="NCBIfam" id="NF008653">
    <property type="entry name" value="PRK11650.1"/>
    <property type="match status" value="1"/>
</dbReference>
<feature type="domain" description="ABC transporter" evidence="4">
    <location>
        <begin position="4"/>
        <end position="235"/>
    </location>
</feature>
<comment type="caution">
    <text evidence="5">The sequence shown here is derived from an EMBL/GenBank/DDBJ whole genome shotgun (WGS) entry which is preliminary data.</text>
</comment>
<keyword evidence="2" id="KW-0547">Nucleotide-binding</keyword>
<dbReference type="PANTHER" id="PTHR43875:SF1">
    <property type="entry name" value="OSMOPROTECTIVE COMPOUNDS UPTAKE ATP-BINDING PROTEIN GGTA"/>
    <property type="match status" value="1"/>
</dbReference>
<dbReference type="Pfam" id="PF03459">
    <property type="entry name" value="TOBE"/>
    <property type="match status" value="1"/>
</dbReference>
<evidence type="ECO:0000256" key="1">
    <source>
        <dbReference type="ARBA" id="ARBA00022448"/>
    </source>
</evidence>
<dbReference type="RefSeq" id="WP_166946335.1">
    <property type="nucleotide sequence ID" value="NZ_JAARLZ010000001.1"/>
</dbReference>
<dbReference type="Gene3D" id="2.40.50.100">
    <property type="match status" value="1"/>
</dbReference>
<evidence type="ECO:0000259" key="4">
    <source>
        <dbReference type="PROSITE" id="PS50893"/>
    </source>
</evidence>
<keyword evidence="3 5" id="KW-0067">ATP-binding</keyword>
<gene>
    <name evidence="5" type="primary">ugpC</name>
    <name evidence="5" type="ORF">HBF25_02865</name>
</gene>
<dbReference type="Gene3D" id="3.40.50.300">
    <property type="entry name" value="P-loop containing nucleotide triphosphate hydrolases"/>
    <property type="match status" value="1"/>
</dbReference>
<reference evidence="5 6" key="1">
    <citation type="submission" date="2020-03" db="EMBL/GenBank/DDBJ databases">
        <authorList>
            <person name="Lai Q."/>
        </authorList>
    </citation>
    <scope>NUCLEOTIDE SEQUENCE [LARGE SCALE GENOMIC DNA]</scope>
    <source>
        <strain evidence="5 6">CCUG 25036</strain>
    </source>
</reference>
<dbReference type="GO" id="GO:0140359">
    <property type="term" value="F:ABC-type transporter activity"/>
    <property type="evidence" value="ECO:0007669"/>
    <property type="project" value="InterPro"/>
</dbReference>
<dbReference type="EMBL" id="JAARLZ010000001">
    <property type="protein sequence ID" value="NII05327.1"/>
    <property type="molecule type" value="Genomic_DNA"/>
</dbReference>
<dbReference type="Pfam" id="PF17912">
    <property type="entry name" value="OB_MalK"/>
    <property type="match status" value="1"/>
</dbReference>
<dbReference type="InterPro" id="IPR005116">
    <property type="entry name" value="Transp-assoc_OB_typ1"/>
</dbReference>
<name>A0A7X5U7M3_9GAMM</name>
<protein>
    <submittedName>
        <fullName evidence="5">sn-glycerol-3-phosphate ABC transporter ATP-binding protein UgpC</fullName>
    </submittedName>
</protein>
<keyword evidence="6" id="KW-1185">Reference proteome</keyword>
<dbReference type="InterPro" id="IPR012340">
    <property type="entry name" value="NA-bd_OB-fold"/>
</dbReference>
<dbReference type="GO" id="GO:0055052">
    <property type="term" value="C:ATP-binding cassette (ABC) transporter complex, substrate-binding subunit-containing"/>
    <property type="evidence" value="ECO:0007669"/>
    <property type="project" value="TreeGrafter"/>
</dbReference>
<dbReference type="SMART" id="SM00382">
    <property type="entry name" value="AAA"/>
    <property type="match status" value="1"/>
</dbReference>
<dbReference type="Proteomes" id="UP000490980">
    <property type="component" value="Unassembled WGS sequence"/>
</dbReference>
<organism evidence="5 6">
    <name type="scientific">Luteibacter anthropi</name>
    <dbReference type="NCBI Taxonomy" id="564369"/>
    <lineage>
        <taxon>Bacteria</taxon>
        <taxon>Pseudomonadati</taxon>
        <taxon>Pseudomonadota</taxon>
        <taxon>Gammaproteobacteria</taxon>
        <taxon>Lysobacterales</taxon>
        <taxon>Rhodanobacteraceae</taxon>
        <taxon>Luteibacter</taxon>
    </lineage>
</organism>
<dbReference type="InterPro" id="IPR008995">
    <property type="entry name" value="Mo/tungstate-bd_C_term_dom"/>
</dbReference>
<dbReference type="Pfam" id="PF00005">
    <property type="entry name" value="ABC_tran"/>
    <property type="match status" value="1"/>
</dbReference>
<evidence type="ECO:0000256" key="3">
    <source>
        <dbReference type="ARBA" id="ARBA00022840"/>
    </source>
</evidence>
<dbReference type="AlphaFoldDB" id="A0A7X5U7M3"/>
<dbReference type="GO" id="GO:0008643">
    <property type="term" value="P:carbohydrate transport"/>
    <property type="evidence" value="ECO:0007669"/>
    <property type="project" value="InterPro"/>
</dbReference>
<dbReference type="GO" id="GO:0005524">
    <property type="term" value="F:ATP binding"/>
    <property type="evidence" value="ECO:0007669"/>
    <property type="project" value="UniProtKB-KW"/>
</dbReference>
<dbReference type="FunFam" id="3.40.50.300:FF:002210">
    <property type="entry name" value="Sugar ABC transporter ATP-binding protein"/>
    <property type="match status" value="1"/>
</dbReference>
<dbReference type="InterPro" id="IPR047641">
    <property type="entry name" value="ABC_transpr_MalK/UgpC-like"/>
</dbReference>
<accession>A0A7X5U7M3</accession>
<dbReference type="InterPro" id="IPR017871">
    <property type="entry name" value="ABC_transporter-like_CS"/>
</dbReference>
<dbReference type="GO" id="GO:0016887">
    <property type="term" value="F:ATP hydrolysis activity"/>
    <property type="evidence" value="ECO:0007669"/>
    <property type="project" value="InterPro"/>
</dbReference>
<dbReference type="CDD" id="cd03301">
    <property type="entry name" value="ABC_MalK_N"/>
    <property type="match status" value="1"/>
</dbReference>